<protein>
    <submittedName>
        <fullName evidence="2">Uncharacterized protein</fullName>
    </submittedName>
</protein>
<dbReference type="EMBL" id="JACHJT010000001">
    <property type="protein sequence ID" value="MBB4932330.1"/>
    <property type="molecule type" value="Genomic_DNA"/>
</dbReference>
<evidence type="ECO:0000313" key="3">
    <source>
        <dbReference type="Proteomes" id="UP000523007"/>
    </source>
</evidence>
<sequence>MLTYKGEGRAPPGRDRQCATPTHSRRSENGGRRRPWETTTRTATGRHHRSRARAQGRYAVEATPRHGTRRHQSAREGITALSGVRSSNTGPNVARGRVWPTTTCWPGSTNPGATRTTVPTGNHARSRSSSGSTGVVAVMPPPPRGAEPTPGPCRLAAGAHESR</sequence>
<organism evidence="2 3">
    <name type="scientific">Lipingzhangella halophila</name>
    <dbReference type="NCBI Taxonomy" id="1783352"/>
    <lineage>
        <taxon>Bacteria</taxon>
        <taxon>Bacillati</taxon>
        <taxon>Actinomycetota</taxon>
        <taxon>Actinomycetes</taxon>
        <taxon>Streptosporangiales</taxon>
        <taxon>Nocardiopsidaceae</taxon>
        <taxon>Lipingzhangella</taxon>
    </lineage>
</organism>
<gene>
    <name evidence="2" type="ORF">F4561_003150</name>
</gene>
<proteinExistence type="predicted"/>
<feature type="compositionally biased region" description="Basic and acidic residues" evidence="1">
    <location>
        <begin position="25"/>
        <end position="36"/>
    </location>
</feature>
<feature type="compositionally biased region" description="Basic residues" evidence="1">
    <location>
        <begin position="44"/>
        <end position="54"/>
    </location>
</feature>
<feature type="compositionally biased region" description="Low complexity" evidence="1">
    <location>
        <begin position="127"/>
        <end position="137"/>
    </location>
</feature>
<feature type="compositionally biased region" description="Basic and acidic residues" evidence="1">
    <location>
        <begin position="1"/>
        <end position="17"/>
    </location>
</feature>
<dbReference type="AlphaFoldDB" id="A0A7W7RI52"/>
<name>A0A7W7RI52_9ACTN</name>
<feature type="region of interest" description="Disordered" evidence="1">
    <location>
        <begin position="1"/>
        <end position="163"/>
    </location>
</feature>
<keyword evidence="3" id="KW-1185">Reference proteome</keyword>
<comment type="caution">
    <text evidence="2">The sequence shown here is derived from an EMBL/GenBank/DDBJ whole genome shotgun (WGS) entry which is preliminary data.</text>
</comment>
<evidence type="ECO:0000256" key="1">
    <source>
        <dbReference type="SAM" id="MobiDB-lite"/>
    </source>
</evidence>
<evidence type="ECO:0000313" key="2">
    <source>
        <dbReference type="EMBL" id="MBB4932330.1"/>
    </source>
</evidence>
<accession>A0A7W7RI52</accession>
<dbReference type="Proteomes" id="UP000523007">
    <property type="component" value="Unassembled WGS sequence"/>
</dbReference>
<feature type="compositionally biased region" description="Polar residues" evidence="1">
    <location>
        <begin position="100"/>
        <end position="120"/>
    </location>
</feature>
<reference evidence="2 3" key="1">
    <citation type="submission" date="2020-08" db="EMBL/GenBank/DDBJ databases">
        <title>Sequencing the genomes of 1000 actinobacteria strains.</title>
        <authorList>
            <person name="Klenk H.-P."/>
        </authorList>
    </citation>
    <scope>NUCLEOTIDE SEQUENCE [LARGE SCALE GENOMIC DNA]</scope>
    <source>
        <strain evidence="2 3">DSM 102030</strain>
    </source>
</reference>
<feature type="compositionally biased region" description="Pro residues" evidence="1">
    <location>
        <begin position="139"/>
        <end position="151"/>
    </location>
</feature>